<dbReference type="GO" id="GO:0046872">
    <property type="term" value="F:metal ion binding"/>
    <property type="evidence" value="ECO:0007669"/>
    <property type="project" value="UniProtKB-KW"/>
</dbReference>
<dbReference type="GO" id="GO:0008237">
    <property type="term" value="F:metallopeptidase activity"/>
    <property type="evidence" value="ECO:0007669"/>
    <property type="project" value="UniProtKB-KW"/>
</dbReference>
<keyword evidence="5" id="KW-0645">Protease</keyword>
<evidence type="ECO:0000256" key="6">
    <source>
        <dbReference type="ARBA" id="ARBA00022692"/>
    </source>
</evidence>
<evidence type="ECO:0000256" key="10">
    <source>
        <dbReference type="ARBA" id="ARBA00022989"/>
    </source>
</evidence>
<evidence type="ECO:0000256" key="8">
    <source>
        <dbReference type="ARBA" id="ARBA00022801"/>
    </source>
</evidence>
<comment type="cofactor">
    <cofactor evidence="1">
        <name>Zn(2+)</name>
        <dbReference type="ChEBI" id="CHEBI:29105"/>
    </cofactor>
</comment>
<keyword evidence="10 13" id="KW-1133">Transmembrane helix</keyword>
<evidence type="ECO:0000256" key="5">
    <source>
        <dbReference type="ARBA" id="ARBA00022670"/>
    </source>
</evidence>
<feature type="transmembrane region" description="Helical" evidence="13">
    <location>
        <begin position="56"/>
        <end position="78"/>
    </location>
</feature>
<evidence type="ECO:0000313" key="15">
    <source>
        <dbReference type="EMBL" id="SNR75416.1"/>
    </source>
</evidence>
<dbReference type="InterPro" id="IPR044537">
    <property type="entry name" value="Rip2-like"/>
</dbReference>
<dbReference type="GO" id="GO:0005886">
    <property type="term" value="C:plasma membrane"/>
    <property type="evidence" value="ECO:0007669"/>
    <property type="project" value="UniProtKB-SubCell"/>
</dbReference>
<protein>
    <submittedName>
        <fullName evidence="15">Peptidase family M50</fullName>
    </submittedName>
</protein>
<dbReference type="PANTHER" id="PTHR35864:SF1">
    <property type="entry name" value="ZINC METALLOPROTEASE YWHC-RELATED"/>
    <property type="match status" value="1"/>
</dbReference>
<comment type="similarity">
    <text evidence="3">Belongs to the peptidase M50B family.</text>
</comment>
<reference evidence="16" key="1">
    <citation type="submission" date="2017-06" db="EMBL/GenBank/DDBJ databases">
        <authorList>
            <person name="Varghese N."/>
            <person name="Submissions S."/>
        </authorList>
    </citation>
    <scope>NUCLEOTIDE SEQUENCE [LARGE SCALE GENOMIC DNA]</scope>
    <source>
        <strain evidence="16">DSM 15668</strain>
    </source>
</reference>
<dbReference type="Pfam" id="PF02163">
    <property type="entry name" value="Peptidase_M50"/>
    <property type="match status" value="1"/>
</dbReference>
<dbReference type="InterPro" id="IPR008915">
    <property type="entry name" value="Peptidase_M50"/>
</dbReference>
<evidence type="ECO:0000256" key="1">
    <source>
        <dbReference type="ARBA" id="ARBA00001947"/>
    </source>
</evidence>
<dbReference type="GO" id="GO:0006508">
    <property type="term" value="P:proteolysis"/>
    <property type="evidence" value="ECO:0007669"/>
    <property type="project" value="UniProtKB-KW"/>
</dbReference>
<dbReference type="EMBL" id="FZOB01000005">
    <property type="protein sequence ID" value="SNR75416.1"/>
    <property type="molecule type" value="Genomic_DNA"/>
</dbReference>
<dbReference type="Proteomes" id="UP000198405">
    <property type="component" value="Unassembled WGS sequence"/>
</dbReference>
<dbReference type="PANTHER" id="PTHR35864">
    <property type="entry name" value="ZINC METALLOPROTEASE MJ0611-RELATED"/>
    <property type="match status" value="1"/>
</dbReference>
<gene>
    <name evidence="15" type="ORF">SAMN06265340_10559</name>
</gene>
<keyword evidence="6 13" id="KW-0812">Transmembrane</keyword>
<evidence type="ECO:0000256" key="11">
    <source>
        <dbReference type="ARBA" id="ARBA00023049"/>
    </source>
</evidence>
<feature type="transmembrane region" description="Helical" evidence="13">
    <location>
        <begin position="90"/>
        <end position="114"/>
    </location>
</feature>
<evidence type="ECO:0000256" key="12">
    <source>
        <dbReference type="ARBA" id="ARBA00023136"/>
    </source>
</evidence>
<sequence length="181" mass="20183">MGDPTPKLYGRLTLNPIAHIDIVGFIALLLVHFGWAKPVPVNPLLFRKIKNKRLGMLLVALAGPASNFISAFLFLIFLKVLSTVYIPASIGLPLTIFFTWGAFINIAFGVFNLLPIPPLDGYRILEYFLPAETLLKIRKYEPYGMFILIAIIMLPPFTSILMNTINSISFLMAKVVGVNLF</sequence>
<dbReference type="CDD" id="cd06158">
    <property type="entry name" value="S2P-M50_like_1"/>
    <property type="match status" value="1"/>
</dbReference>
<keyword evidence="4" id="KW-1003">Cell membrane</keyword>
<keyword evidence="9" id="KW-0862">Zinc</keyword>
<feature type="transmembrane region" description="Helical" evidence="13">
    <location>
        <begin position="143"/>
        <end position="162"/>
    </location>
</feature>
<evidence type="ECO:0000256" key="7">
    <source>
        <dbReference type="ARBA" id="ARBA00022723"/>
    </source>
</evidence>
<evidence type="ECO:0000259" key="14">
    <source>
        <dbReference type="Pfam" id="PF02163"/>
    </source>
</evidence>
<dbReference type="AlphaFoldDB" id="A0A238YVV2"/>
<organism evidence="15 16">
    <name type="scientific">Desulfurobacterium atlanticum</name>
    <dbReference type="NCBI Taxonomy" id="240169"/>
    <lineage>
        <taxon>Bacteria</taxon>
        <taxon>Pseudomonadati</taxon>
        <taxon>Aquificota</taxon>
        <taxon>Aquificia</taxon>
        <taxon>Desulfurobacteriales</taxon>
        <taxon>Desulfurobacteriaceae</taxon>
        <taxon>Desulfurobacterium</taxon>
    </lineage>
</organism>
<proteinExistence type="inferred from homology"/>
<feature type="domain" description="Peptidase M50" evidence="14">
    <location>
        <begin position="95"/>
        <end position="154"/>
    </location>
</feature>
<keyword evidence="7" id="KW-0479">Metal-binding</keyword>
<feature type="transmembrane region" description="Helical" evidence="13">
    <location>
        <begin position="16"/>
        <end position="35"/>
    </location>
</feature>
<evidence type="ECO:0000256" key="4">
    <source>
        <dbReference type="ARBA" id="ARBA00022475"/>
    </source>
</evidence>
<name>A0A238YVV2_9BACT</name>
<evidence type="ECO:0000256" key="13">
    <source>
        <dbReference type="SAM" id="Phobius"/>
    </source>
</evidence>
<dbReference type="InterPro" id="IPR052348">
    <property type="entry name" value="Metallopeptidase_M50B"/>
</dbReference>
<comment type="subcellular location">
    <subcellularLocation>
        <location evidence="2">Cell membrane</location>
        <topology evidence="2">Multi-pass membrane protein</topology>
    </subcellularLocation>
</comment>
<evidence type="ECO:0000256" key="9">
    <source>
        <dbReference type="ARBA" id="ARBA00022833"/>
    </source>
</evidence>
<keyword evidence="12 13" id="KW-0472">Membrane</keyword>
<keyword evidence="16" id="KW-1185">Reference proteome</keyword>
<evidence type="ECO:0000256" key="3">
    <source>
        <dbReference type="ARBA" id="ARBA00007931"/>
    </source>
</evidence>
<keyword evidence="11" id="KW-0482">Metalloprotease</keyword>
<evidence type="ECO:0000313" key="16">
    <source>
        <dbReference type="Proteomes" id="UP000198405"/>
    </source>
</evidence>
<keyword evidence="8" id="KW-0378">Hydrolase</keyword>
<dbReference type="RefSeq" id="WP_245807336.1">
    <property type="nucleotide sequence ID" value="NZ_FZOB01000005.1"/>
</dbReference>
<evidence type="ECO:0000256" key="2">
    <source>
        <dbReference type="ARBA" id="ARBA00004651"/>
    </source>
</evidence>
<accession>A0A238YVV2</accession>